<reference evidence="2" key="2">
    <citation type="submission" date="2024-04" db="EMBL/GenBank/DDBJ databases">
        <authorList>
            <person name="Chen Y."/>
            <person name="Shah S."/>
            <person name="Dougan E. K."/>
            <person name="Thang M."/>
            <person name="Chan C."/>
        </authorList>
    </citation>
    <scope>NUCLEOTIDE SEQUENCE [LARGE SCALE GENOMIC DNA]</scope>
</reference>
<dbReference type="EMBL" id="CAMXCT030000031">
    <property type="protein sequence ID" value="CAL4760053.1"/>
    <property type="molecule type" value="Genomic_DNA"/>
</dbReference>
<dbReference type="AlphaFoldDB" id="A0A9P1FE71"/>
<proteinExistence type="predicted"/>
<evidence type="ECO:0000313" key="3">
    <source>
        <dbReference type="Proteomes" id="UP001152797"/>
    </source>
</evidence>
<dbReference type="OrthoDB" id="444642at2759"/>
<keyword evidence="3" id="KW-1185">Reference proteome</keyword>
<dbReference type="EMBL" id="CAMXCT020000031">
    <property type="protein sequence ID" value="CAL1126116.1"/>
    <property type="molecule type" value="Genomic_DNA"/>
</dbReference>
<reference evidence="1" key="1">
    <citation type="submission" date="2022-10" db="EMBL/GenBank/DDBJ databases">
        <authorList>
            <person name="Chen Y."/>
            <person name="Dougan E. K."/>
            <person name="Chan C."/>
            <person name="Rhodes N."/>
            <person name="Thang M."/>
        </authorList>
    </citation>
    <scope>NUCLEOTIDE SEQUENCE</scope>
</reference>
<evidence type="ECO:0000313" key="2">
    <source>
        <dbReference type="EMBL" id="CAL1126116.1"/>
    </source>
</evidence>
<dbReference type="Proteomes" id="UP001152797">
    <property type="component" value="Unassembled WGS sequence"/>
</dbReference>
<accession>A0A9P1FE71</accession>
<organism evidence="1">
    <name type="scientific">Cladocopium goreaui</name>
    <dbReference type="NCBI Taxonomy" id="2562237"/>
    <lineage>
        <taxon>Eukaryota</taxon>
        <taxon>Sar</taxon>
        <taxon>Alveolata</taxon>
        <taxon>Dinophyceae</taxon>
        <taxon>Suessiales</taxon>
        <taxon>Symbiodiniaceae</taxon>
        <taxon>Cladocopium</taxon>
    </lineage>
</organism>
<sequence>MGNNCCATSDAEGGEVTVNKSVKVSDMVESLHSSVASADQSLIEKLEGTVWVRKSDGNPMARIERAQVIWDESFKSANSSLSSNGTNVLVMNIRDKEKSYSFSGEVNLSAVPMTIIWSDGDLWVKK</sequence>
<evidence type="ECO:0000313" key="1">
    <source>
        <dbReference type="EMBL" id="CAI3972741.1"/>
    </source>
</evidence>
<name>A0A9P1FE71_9DINO</name>
<protein>
    <submittedName>
        <fullName evidence="1">Uncharacterized protein</fullName>
    </submittedName>
</protein>
<comment type="caution">
    <text evidence="1">The sequence shown here is derived from an EMBL/GenBank/DDBJ whole genome shotgun (WGS) entry which is preliminary data.</text>
</comment>
<gene>
    <name evidence="1" type="ORF">C1SCF055_LOCUS1301</name>
</gene>
<dbReference type="EMBL" id="CAMXCT010000031">
    <property type="protein sequence ID" value="CAI3972741.1"/>
    <property type="molecule type" value="Genomic_DNA"/>
</dbReference>